<dbReference type="InterPro" id="IPR024618">
    <property type="entry name" value="DUF3857"/>
</dbReference>
<comment type="caution">
    <text evidence="4">The sequence shown here is derived from an EMBL/GenBank/DDBJ whole genome shotgun (WGS) entry which is preliminary data.</text>
</comment>
<dbReference type="Pfam" id="PF12969">
    <property type="entry name" value="DUF3857"/>
    <property type="match status" value="1"/>
</dbReference>
<dbReference type="AlphaFoldDB" id="A0A2P8HIX2"/>
<organism evidence="4 5">
    <name type="scientific">Chitinophaga niastensis</name>
    <dbReference type="NCBI Taxonomy" id="536980"/>
    <lineage>
        <taxon>Bacteria</taxon>
        <taxon>Pseudomonadati</taxon>
        <taxon>Bacteroidota</taxon>
        <taxon>Chitinophagia</taxon>
        <taxon>Chitinophagales</taxon>
        <taxon>Chitinophagaceae</taxon>
        <taxon>Chitinophaga</taxon>
    </lineage>
</organism>
<dbReference type="SUPFAM" id="SSF54001">
    <property type="entry name" value="Cysteine proteinases"/>
    <property type="match status" value="1"/>
</dbReference>
<dbReference type="Proteomes" id="UP000240971">
    <property type="component" value="Unassembled WGS sequence"/>
</dbReference>
<dbReference type="RefSeq" id="WP_106528980.1">
    <property type="nucleotide sequence ID" value="NZ_PYAW01000003.1"/>
</dbReference>
<dbReference type="Gene3D" id="2.60.40.3140">
    <property type="match status" value="1"/>
</dbReference>
<dbReference type="OrthoDB" id="8595007at2"/>
<accession>A0A2P8HIX2</accession>
<dbReference type="Gene3D" id="2.60.120.1130">
    <property type="match status" value="1"/>
</dbReference>
<dbReference type="InterPro" id="IPR002931">
    <property type="entry name" value="Transglutaminase-like"/>
</dbReference>
<proteinExistence type="predicted"/>
<name>A0A2P8HIX2_CHINA</name>
<evidence type="ECO:0000313" key="5">
    <source>
        <dbReference type="Proteomes" id="UP000240971"/>
    </source>
</evidence>
<reference evidence="4 5" key="1">
    <citation type="submission" date="2018-03" db="EMBL/GenBank/DDBJ databases">
        <title>Genomic Encyclopedia of Archaeal and Bacterial Type Strains, Phase II (KMG-II): from individual species to whole genera.</title>
        <authorList>
            <person name="Goeker M."/>
        </authorList>
    </citation>
    <scope>NUCLEOTIDE SEQUENCE [LARGE SCALE GENOMIC DNA]</scope>
    <source>
        <strain evidence="4 5">DSM 24859</strain>
    </source>
</reference>
<evidence type="ECO:0000259" key="2">
    <source>
        <dbReference type="Pfam" id="PF01841"/>
    </source>
</evidence>
<dbReference type="Gene3D" id="3.10.620.30">
    <property type="match status" value="1"/>
</dbReference>
<gene>
    <name evidence="4" type="ORF">CLV51_103150</name>
</gene>
<feature type="domain" description="Transglutaminase-like" evidence="2">
    <location>
        <begin position="276"/>
        <end position="351"/>
    </location>
</feature>
<dbReference type="EMBL" id="PYAW01000003">
    <property type="protein sequence ID" value="PSL46174.1"/>
    <property type="molecule type" value="Genomic_DNA"/>
</dbReference>
<evidence type="ECO:0000259" key="3">
    <source>
        <dbReference type="Pfam" id="PF12969"/>
    </source>
</evidence>
<evidence type="ECO:0000313" key="4">
    <source>
        <dbReference type="EMBL" id="PSL46174.1"/>
    </source>
</evidence>
<feature type="signal peptide" evidence="1">
    <location>
        <begin position="1"/>
        <end position="21"/>
    </location>
</feature>
<sequence length="636" mass="71967">MRKLLSLAAGLLLTIAQPALAGDPTYPVSTIPAALKENAHLVKRMAETILTVNDLRDVRLTQHYVITVLDETGAKDVSLIEYYDKLQDVRSISGALFDAEGKLIKRLKQSDIKDISAVDDGSLMTDARVKAHKFYYNVYPYTIEYEVELRFNGTSRFPLWQPQEDIYCTVEQSRLVVNVPGDYALRYRSYLYKGDPVVTTDRNIKTYTWEVKQLAALKSEINPDEFYRRTPSVFLGPGNFEVDHYKGSMSTWKDFGDFIYRLNEGRDVLPDNVKQKVHELTDGLATRTDKINVLYKFVQQNCRYIGIQLGIGGWQTFDATAVATKGYGDCKALTNYMMALLKEAGIKSNWALVKAGSDAHTIREDFSSPQFNHVILCIPNVKDTTWLECTSNTLPAGYLSAFTDDRPVLLVDAQESKLLRTPHYNMNSNEQLRKMDAVVDEAGNIKITCLTTYTGLQQDNLHERLHQLSPEKQLEILRKGLDISSYDITGYGCKELGTPIPAIEERIQISGHNYATVTGKRMFLLPDILNRSGTKLDAEEARKSEIKFDYAFRDVDTVCITLPVGYKAEALPAPVMLTTKFGNYSVAIVIKDNTATYIRKMERKAGTFPATDFGELVKFYNTIYKEDRSRMVLVKE</sequence>
<dbReference type="InterPro" id="IPR038765">
    <property type="entry name" value="Papain-like_cys_pep_sf"/>
</dbReference>
<dbReference type="Pfam" id="PF01841">
    <property type="entry name" value="Transglut_core"/>
    <property type="match status" value="1"/>
</dbReference>
<keyword evidence="1" id="KW-0732">Signal</keyword>
<feature type="chain" id="PRO_5015181957" evidence="1">
    <location>
        <begin position="22"/>
        <end position="636"/>
    </location>
</feature>
<evidence type="ECO:0000256" key="1">
    <source>
        <dbReference type="SAM" id="SignalP"/>
    </source>
</evidence>
<feature type="domain" description="DUF3857" evidence="3">
    <location>
        <begin position="60"/>
        <end position="217"/>
    </location>
</feature>
<protein>
    <submittedName>
        <fullName evidence="4">Transglutaminase superfamily protein</fullName>
    </submittedName>
</protein>
<keyword evidence="5" id="KW-1185">Reference proteome</keyword>